<evidence type="ECO:0000313" key="3">
    <source>
        <dbReference type="Proteomes" id="UP000614200"/>
    </source>
</evidence>
<keyword evidence="3" id="KW-1185">Reference proteome</keyword>
<evidence type="ECO:0000259" key="1">
    <source>
        <dbReference type="Pfam" id="PF12395"/>
    </source>
</evidence>
<dbReference type="InterPro" id="IPR022123">
    <property type="entry name" value="DUF3658"/>
</dbReference>
<dbReference type="Proteomes" id="UP000614200">
    <property type="component" value="Unassembled WGS sequence"/>
</dbReference>
<dbReference type="RefSeq" id="WP_194702607.1">
    <property type="nucleotide sequence ID" value="NZ_JADKNH010000009.1"/>
</dbReference>
<feature type="domain" description="DUF3658" evidence="1">
    <location>
        <begin position="140"/>
        <end position="225"/>
    </location>
</feature>
<gene>
    <name evidence="2" type="ORF">ISU02_14730</name>
</gene>
<dbReference type="Pfam" id="PF12395">
    <property type="entry name" value="DUF3658"/>
    <property type="match status" value="1"/>
</dbReference>
<name>A0ABR9ZV80_9FIRM</name>
<dbReference type="EMBL" id="JADKNH010000009">
    <property type="protein sequence ID" value="MBF4694362.1"/>
    <property type="molecule type" value="Genomic_DNA"/>
</dbReference>
<accession>A0ABR9ZV80</accession>
<proteinExistence type="predicted"/>
<protein>
    <recommendedName>
        <fullName evidence="1">DUF3658 domain-containing protein</fullName>
    </recommendedName>
</protein>
<sequence>MKIANSINLCSSISVLEALKKIYRFGISTNLNLNLSLGNIIDPFDVETRKSLYDHSVDPDLLKKVDFFLRSVTKVKHIRLWINTNDPDDACLKAFIAAKYDNHKISICDINASIDKYKRNAVRNINNLNIRQLKALTKYEYILSFNERQECQNNWNKLILENAELRTIVDGVLASVCIDFYDKAIMNELHRINLPFMQSLAYLLTCFPSLSETFLRNRLEYLIDTLGLDIK</sequence>
<organism evidence="2 3">
    <name type="scientific">Fusibacter ferrireducens</name>
    <dbReference type="NCBI Taxonomy" id="2785058"/>
    <lineage>
        <taxon>Bacteria</taxon>
        <taxon>Bacillati</taxon>
        <taxon>Bacillota</taxon>
        <taxon>Clostridia</taxon>
        <taxon>Eubacteriales</taxon>
        <taxon>Eubacteriales Family XII. Incertae Sedis</taxon>
        <taxon>Fusibacter</taxon>
    </lineage>
</organism>
<evidence type="ECO:0000313" key="2">
    <source>
        <dbReference type="EMBL" id="MBF4694362.1"/>
    </source>
</evidence>
<comment type="caution">
    <text evidence="2">The sequence shown here is derived from an EMBL/GenBank/DDBJ whole genome shotgun (WGS) entry which is preliminary data.</text>
</comment>
<reference evidence="2 3" key="1">
    <citation type="submission" date="2020-11" db="EMBL/GenBank/DDBJ databases">
        <title>Fusibacter basophilias sp. nov.</title>
        <authorList>
            <person name="Qiu D."/>
        </authorList>
    </citation>
    <scope>NUCLEOTIDE SEQUENCE [LARGE SCALE GENOMIC DNA]</scope>
    <source>
        <strain evidence="2 3">Q10-2</strain>
    </source>
</reference>